<dbReference type="EMBL" id="NEVU01000002">
    <property type="protein sequence ID" value="OZI75110.1"/>
    <property type="molecule type" value="Genomic_DNA"/>
</dbReference>
<dbReference type="InterPro" id="IPR002577">
    <property type="entry name" value="HTH_HxlR"/>
</dbReference>
<dbReference type="Gene3D" id="1.10.10.10">
    <property type="entry name" value="Winged helix-like DNA-binding domain superfamily/Winged helix DNA-binding domain"/>
    <property type="match status" value="1"/>
</dbReference>
<feature type="region of interest" description="Disordered" evidence="4">
    <location>
        <begin position="1"/>
        <end position="34"/>
    </location>
</feature>
<dbReference type="InterPro" id="IPR036390">
    <property type="entry name" value="WH_DNA-bd_sf"/>
</dbReference>
<dbReference type="AlphaFoldDB" id="A0A261VNG5"/>
<dbReference type="Pfam" id="PF01638">
    <property type="entry name" value="HxlR"/>
    <property type="match status" value="1"/>
</dbReference>
<keyword evidence="3" id="KW-0804">Transcription</keyword>
<name>A0A261VNG5_9BORD</name>
<evidence type="ECO:0000256" key="2">
    <source>
        <dbReference type="ARBA" id="ARBA00023125"/>
    </source>
</evidence>
<dbReference type="GO" id="GO:0003677">
    <property type="term" value="F:DNA binding"/>
    <property type="evidence" value="ECO:0007669"/>
    <property type="project" value="UniProtKB-KW"/>
</dbReference>
<evidence type="ECO:0000256" key="4">
    <source>
        <dbReference type="SAM" id="MobiDB-lite"/>
    </source>
</evidence>
<evidence type="ECO:0000313" key="7">
    <source>
        <dbReference type="Proteomes" id="UP000216429"/>
    </source>
</evidence>
<dbReference type="Proteomes" id="UP000216429">
    <property type="component" value="Unassembled WGS sequence"/>
</dbReference>
<dbReference type="SUPFAM" id="SSF46785">
    <property type="entry name" value="Winged helix' DNA-binding domain"/>
    <property type="match status" value="1"/>
</dbReference>
<feature type="domain" description="HTH hxlR-type" evidence="5">
    <location>
        <begin position="36"/>
        <end position="143"/>
    </location>
</feature>
<gene>
    <name evidence="6" type="ORF">CAL22_11925</name>
</gene>
<dbReference type="PANTHER" id="PTHR33204:SF29">
    <property type="entry name" value="TRANSCRIPTIONAL REGULATOR"/>
    <property type="match status" value="1"/>
</dbReference>
<dbReference type="PANTHER" id="PTHR33204">
    <property type="entry name" value="TRANSCRIPTIONAL REGULATOR, MARR FAMILY"/>
    <property type="match status" value="1"/>
</dbReference>
<reference evidence="7" key="1">
    <citation type="submission" date="2017-05" db="EMBL/GenBank/DDBJ databases">
        <title>Complete and WGS of Bordetella genogroups.</title>
        <authorList>
            <person name="Spilker T."/>
            <person name="Lipuma J."/>
        </authorList>
    </citation>
    <scope>NUCLEOTIDE SEQUENCE [LARGE SCALE GENOMIC DNA]</scope>
    <source>
        <strain evidence="7">AU6712</strain>
    </source>
</reference>
<evidence type="ECO:0000256" key="1">
    <source>
        <dbReference type="ARBA" id="ARBA00023015"/>
    </source>
</evidence>
<comment type="caution">
    <text evidence="6">The sequence shown here is derived from an EMBL/GenBank/DDBJ whole genome shotgun (WGS) entry which is preliminary data.</text>
</comment>
<accession>A0A261VNG5</accession>
<dbReference type="PROSITE" id="PS51118">
    <property type="entry name" value="HTH_HXLR"/>
    <property type="match status" value="1"/>
</dbReference>
<evidence type="ECO:0000256" key="3">
    <source>
        <dbReference type="ARBA" id="ARBA00023163"/>
    </source>
</evidence>
<sequence>MVLPAVADDSQDSGAPAHAASRHQKVPGDDGQRSHCLGPDGAVALVGETLRLISGRWKLPILFRLYADGVVRSSQLLRDIPGISQKMLTQQLRALAADGLILRADFGLKPPRVEYRLSAKGEALMPVLLAARQFAASHGSAAASSG</sequence>
<dbReference type="InterPro" id="IPR036388">
    <property type="entry name" value="WH-like_DNA-bd_sf"/>
</dbReference>
<proteinExistence type="predicted"/>
<evidence type="ECO:0000313" key="6">
    <source>
        <dbReference type="EMBL" id="OZI75110.1"/>
    </source>
</evidence>
<dbReference type="OrthoDB" id="9807069at2"/>
<keyword evidence="7" id="KW-1185">Reference proteome</keyword>
<keyword evidence="1" id="KW-0805">Transcription regulation</keyword>
<keyword evidence="2" id="KW-0238">DNA-binding</keyword>
<protein>
    <submittedName>
        <fullName evidence="6">ArsR family transcriptional regulator</fullName>
    </submittedName>
</protein>
<evidence type="ECO:0000259" key="5">
    <source>
        <dbReference type="PROSITE" id="PS51118"/>
    </source>
</evidence>
<organism evidence="6 7">
    <name type="scientific">Bordetella genomosp. 12</name>
    <dbReference type="NCBI Taxonomy" id="463035"/>
    <lineage>
        <taxon>Bacteria</taxon>
        <taxon>Pseudomonadati</taxon>
        <taxon>Pseudomonadota</taxon>
        <taxon>Betaproteobacteria</taxon>
        <taxon>Burkholderiales</taxon>
        <taxon>Alcaligenaceae</taxon>
        <taxon>Bordetella</taxon>
    </lineage>
</organism>
<dbReference type="RefSeq" id="WP_094813376.1">
    <property type="nucleotide sequence ID" value="NZ_NEVU01000002.1"/>
</dbReference>